<dbReference type="Pfam" id="PF10277">
    <property type="entry name" value="Frag1"/>
    <property type="match status" value="1"/>
</dbReference>
<dbReference type="AlphaFoldDB" id="A0A7S0ZSS3"/>
<feature type="compositionally biased region" description="Polar residues" evidence="1">
    <location>
        <begin position="214"/>
        <end position="224"/>
    </location>
</feature>
<feature type="region of interest" description="Disordered" evidence="1">
    <location>
        <begin position="206"/>
        <end position="246"/>
    </location>
</feature>
<evidence type="ECO:0000259" key="3">
    <source>
        <dbReference type="Pfam" id="PF10277"/>
    </source>
</evidence>
<organism evidence="4">
    <name type="scientific">Noctiluca scintillans</name>
    <name type="common">Sea sparkle</name>
    <name type="synonym">Red tide dinoflagellate</name>
    <dbReference type="NCBI Taxonomy" id="2966"/>
    <lineage>
        <taxon>Eukaryota</taxon>
        <taxon>Sar</taxon>
        <taxon>Alveolata</taxon>
        <taxon>Dinophyceae</taxon>
        <taxon>Noctilucales</taxon>
        <taxon>Noctilucaceae</taxon>
        <taxon>Noctiluca</taxon>
    </lineage>
</organism>
<feature type="transmembrane region" description="Helical" evidence="2">
    <location>
        <begin position="129"/>
        <end position="146"/>
    </location>
</feature>
<evidence type="ECO:0000256" key="1">
    <source>
        <dbReference type="SAM" id="MobiDB-lite"/>
    </source>
</evidence>
<keyword evidence="2" id="KW-1133">Transmembrane helix</keyword>
<accession>A0A7S0ZSS3</accession>
<feature type="domain" description="CWH43-like N-terminal" evidence="3">
    <location>
        <begin position="1"/>
        <end position="200"/>
    </location>
</feature>
<proteinExistence type="predicted"/>
<keyword evidence="2" id="KW-0472">Membrane</keyword>
<dbReference type="EMBL" id="HBFQ01008297">
    <property type="protein sequence ID" value="CAD8831492.1"/>
    <property type="molecule type" value="Transcribed_RNA"/>
</dbReference>
<reference evidence="4" key="1">
    <citation type="submission" date="2021-01" db="EMBL/GenBank/DDBJ databases">
        <authorList>
            <person name="Corre E."/>
            <person name="Pelletier E."/>
            <person name="Niang G."/>
            <person name="Scheremetjew M."/>
            <person name="Finn R."/>
            <person name="Kale V."/>
            <person name="Holt S."/>
            <person name="Cochrane G."/>
            <person name="Meng A."/>
            <person name="Brown T."/>
            <person name="Cohen L."/>
        </authorList>
    </citation>
    <scope>NUCLEOTIDE SEQUENCE</scope>
</reference>
<gene>
    <name evidence="4" type="ORF">NSCI0253_LOCUS5839</name>
</gene>
<evidence type="ECO:0000256" key="2">
    <source>
        <dbReference type="SAM" id="Phobius"/>
    </source>
</evidence>
<feature type="transmembrane region" description="Helical" evidence="2">
    <location>
        <begin position="54"/>
        <end position="77"/>
    </location>
</feature>
<dbReference type="InterPro" id="IPR019402">
    <property type="entry name" value="CWH43_N"/>
</dbReference>
<feature type="transmembrane region" description="Helical" evidence="2">
    <location>
        <begin position="12"/>
        <end position="33"/>
    </location>
</feature>
<feature type="region of interest" description="Disordered" evidence="1">
    <location>
        <begin position="266"/>
        <end position="315"/>
    </location>
</feature>
<feature type="transmembrane region" description="Helical" evidence="2">
    <location>
        <begin position="83"/>
        <end position="108"/>
    </location>
</feature>
<name>A0A7S0ZSS3_NOCSC</name>
<keyword evidence="2" id="KW-0812">Transmembrane</keyword>
<feature type="compositionally biased region" description="Acidic residues" evidence="1">
    <location>
        <begin position="226"/>
        <end position="236"/>
    </location>
</feature>
<feature type="compositionally biased region" description="Gly residues" evidence="1">
    <location>
        <begin position="305"/>
        <end position="315"/>
    </location>
</feature>
<sequence length="315" mass="33902">MPYLSDFALHGPMAGVQMIGCICTSVLLAVCFSDIFVTRYHILPISCASSRMSAALNTLSITAGMLVVFAVCFIPFVRWDTHLGLHFTCYAVFLLGTVLWAPSNSVLLHMIAKARVSEPPVPWRFRSRLPLLPVVSMIFGLVTVSFQNGSYLDDRQALVSDHQFLDWCGQIHNLPDRWGALFEKLFVLSLFACLATAYADVSYRPRDDVEDTCPTRQAVSTGSEASDAEPVIEDSADVSKAPDLEDKDGAHAVLGVESRSCASLGSELGVGEEGGVGASSDHPLQQGGGAGRFDDDEEVDPTYTGGLGEFGLGDD</sequence>
<evidence type="ECO:0000313" key="4">
    <source>
        <dbReference type="EMBL" id="CAD8831492.1"/>
    </source>
</evidence>
<protein>
    <recommendedName>
        <fullName evidence="3">CWH43-like N-terminal domain-containing protein</fullName>
    </recommendedName>
</protein>